<evidence type="ECO:0000256" key="12">
    <source>
        <dbReference type="SAM" id="Phobius"/>
    </source>
</evidence>
<reference evidence="15 16" key="1">
    <citation type="submission" date="2019-04" db="EMBL/GenBank/DDBJ databases">
        <title>Shimia ponticola sp. nov., isolated from seawater.</title>
        <authorList>
            <person name="Kim Y.-O."/>
            <person name="Yoon J.-H."/>
        </authorList>
    </citation>
    <scope>NUCLEOTIDE SEQUENCE [LARGE SCALE GENOMIC DNA]</scope>
    <source>
        <strain evidence="15 16">MYP11</strain>
    </source>
</reference>
<dbReference type="GO" id="GO:0000155">
    <property type="term" value="F:phosphorelay sensor kinase activity"/>
    <property type="evidence" value="ECO:0007669"/>
    <property type="project" value="InterPro"/>
</dbReference>
<comment type="caution">
    <text evidence="15">The sequence shown here is derived from an EMBL/GenBank/DDBJ whole genome shotgun (WGS) entry which is preliminary data.</text>
</comment>
<keyword evidence="12" id="KW-0812">Transmembrane</keyword>
<dbReference type="InterPro" id="IPR004358">
    <property type="entry name" value="Sig_transdc_His_kin-like_C"/>
</dbReference>
<protein>
    <recommendedName>
        <fullName evidence="10">Sensory/regulatory protein RpfC</fullName>
        <ecNumber evidence="2">2.7.13.3</ecNumber>
    </recommendedName>
</protein>
<keyword evidence="6" id="KW-0418">Kinase</keyword>
<evidence type="ECO:0000313" key="16">
    <source>
        <dbReference type="Proteomes" id="UP000306602"/>
    </source>
</evidence>
<keyword evidence="12" id="KW-1133">Transmembrane helix</keyword>
<keyword evidence="4" id="KW-0808">Transferase</keyword>
<dbReference type="FunFam" id="1.10.287.130:FF:000002">
    <property type="entry name" value="Two-component osmosensing histidine kinase"/>
    <property type="match status" value="1"/>
</dbReference>
<evidence type="ECO:0000256" key="1">
    <source>
        <dbReference type="ARBA" id="ARBA00000085"/>
    </source>
</evidence>
<dbReference type="FunFam" id="3.30.565.10:FF:000010">
    <property type="entry name" value="Sensor histidine kinase RcsC"/>
    <property type="match status" value="1"/>
</dbReference>
<dbReference type="Gene3D" id="1.10.287.130">
    <property type="match status" value="1"/>
</dbReference>
<dbReference type="SMART" id="SM00388">
    <property type="entry name" value="HisKA"/>
    <property type="match status" value="1"/>
</dbReference>
<dbReference type="OrthoDB" id="9764438at2"/>
<dbReference type="EC" id="2.7.13.3" evidence="2"/>
<dbReference type="InterPro" id="IPR011006">
    <property type="entry name" value="CheY-like_superfamily"/>
</dbReference>
<organism evidence="15 16">
    <name type="scientific">Aliishimia ponticola</name>
    <dbReference type="NCBI Taxonomy" id="2499833"/>
    <lineage>
        <taxon>Bacteria</taxon>
        <taxon>Pseudomonadati</taxon>
        <taxon>Pseudomonadota</taxon>
        <taxon>Alphaproteobacteria</taxon>
        <taxon>Rhodobacterales</taxon>
        <taxon>Paracoccaceae</taxon>
        <taxon>Aliishimia</taxon>
    </lineage>
</organism>
<evidence type="ECO:0000313" key="15">
    <source>
        <dbReference type="EMBL" id="THH34253.1"/>
    </source>
</evidence>
<dbReference type="CDD" id="cd16922">
    <property type="entry name" value="HATPase_EvgS-ArcB-TorS-like"/>
    <property type="match status" value="1"/>
</dbReference>
<dbReference type="CDD" id="cd00082">
    <property type="entry name" value="HisKA"/>
    <property type="match status" value="1"/>
</dbReference>
<evidence type="ECO:0000256" key="2">
    <source>
        <dbReference type="ARBA" id="ARBA00012438"/>
    </source>
</evidence>
<dbReference type="GO" id="GO:0005524">
    <property type="term" value="F:ATP binding"/>
    <property type="evidence" value="ECO:0007669"/>
    <property type="project" value="UniProtKB-KW"/>
</dbReference>
<feature type="transmembrane region" description="Helical" evidence="12">
    <location>
        <begin position="166"/>
        <end position="187"/>
    </location>
</feature>
<evidence type="ECO:0000256" key="11">
    <source>
        <dbReference type="PROSITE-ProRule" id="PRU00169"/>
    </source>
</evidence>
<dbReference type="Gene3D" id="3.30.565.10">
    <property type="entry name" value="Histidine kinase-like ATPase, C-terminal domain"/>
    <property type="match status" value="1"/>
</dbReference>
<feature type="domain" description="Histidine kinase" evidence="13">
    <location>
        <begin position="213"/>
        <end position="435"/>
    </location>
</feature>
<sequence length="592" mass="64746">MALSLCGVLLVMLASHRNHLQDNEQQIVFSISATTYKFSELIYEAQKLMTAFAFHRAGQNTREDLHEQFDVLWSRIGVVAAIDFKDRPMITKVLEDYHEWLTSSDAILYGGSGPLEPAELELLASSLDPLVVATRQAWMFEFNHSRFESLAEITRPAKIQRQRGEIMIAGLLSAIVLYLVAEVYFAALAQRRAVQLQEAAQTANRAKSDFIATVSHEIRTPLNGILGMASHLADQNLSEENRESVRIIQDSGGLLLTTINDVLDLAKIEAGEFALEFGDHDIRAALRTARELYLETARDKGLELDLTVSSSVPECLRVDERRCRQVIHNLVSNAVKFTQSGYVHISADYKKGTDAAHGILTISVEDSGPGIAKAAQARVFEPFGQADTGISRRFGGSGLGLSISRDICGLMGGSLELTSALGRGARFDMILPLEEVAQNKATSKRAQSDPQDATDLSGRKVLIVDDNRTNRLIVKKFIAPLGAEIAEAESGEDALRHLSQHPADIVLMDIQMPGMDGVQTTRKFLADRAQAGRVAPPIIGVTANAMPHQIEQYLASGMKEVLAKPVSKAALLRMLTRHLSEPYDKGGPAEAA</sequence>
<dbReference type="PRINTS" id="PR00344">
    <property type="entry name" value="BCTRLSENSOR"/>
</dbReference>
<dbReference type="InterPro" id="IPR036890">
    <property type="entry name" value="HATPase_C_sf"/>
</dbReference>
<keyword evidence="8" id="KW-0902">Two-component regulatory system</keyword>
<dbReference type="SMART" id="SM00448">
    <property type="entry name" value="REC"/>
    <property type="match status" value="1"/>
</dbReference>
<evidence type="ECO:0000259" key="13">
    <source>
        <dbReference type="PROSITE" id="PS50109"/>
    </source>
</evidence>
<dbReference type="SUPFAM" id="SSF47384">
    <property type="entry name" value="Homodimeric domain of signal transducing histidine kinase"/>
    <property type="match status" value="1"/>
</dbReference>
<dbReference type="InterPro" id="IPR003594">
    <property type="entry name" value="HATPase_dom"/>
</dbReference>
<keyword evidence="3 11" id="KW-0597">Phosphoprotein</keyword>
<dbReference type="EMBL" id="SRKY01000008">
    <property type="protein sequence ID" value="THH34253.1"/>
    <property type="molecule type" value="Genomic_DNA"/>
</dbReference>
<evidence type="ECO:0000256" key="5">
    <source>
        <dbReference type="ARBA" id="ARBA00022741"/>
    </source>
</evidence>
<feature type="modified residue" description="4-aspartylphosphate" evidence="11">
    <location>
        <position position="509"/>
    </location>
</feature>
<gene>
    <name evidence="15" type="ORF">E4Z66_19265</name>
</gene>
<dbReference type="InterPro" id="IPR036097">
    <property type="entry name" value="HisK_dim/P_sf"/>
</dbReference>
<keyword evidence="12" id="KW-0472">Membrane</keyword>
<evidence type="ECO:0000259" key="14">
    <source>
        <dbReference type="PROSITE" id="PS50110"/>
    </source>
</evidence>
<dbReference type="Pfam" id="PF00072">
    <property type="entry name" value="Response_reg"/>
    <property type="match status" value="1"/>
</dbReference>
<dbReference type="Pfam" id="PF00512">
    <property type="entry name" value="HisKA"/>
    <property type="match status" value="1"/>
</dbReference>
<keyword evidence="16" id="KW-1185">Reference proteome</keyword>
<dbReference type="Pfam" id="PF02518">
    <property type="entry name" value="HATPase_c"/>
    <property type="match status" value="1"/>
</dbReference>
<dbReference type="InterPro" id="IPR001789">
    <property type="entry name" value="Sig_transdc_resp-reg_receiver"/>
</dbReference>
<evidence type="ECO:0000256" key="6">
    <source>
        <dbReference type="ARBA" id="ARBA00022777"/>
    </source>
</evidence>
<dbReference type="SUPFAM" id="SSF55874">
    <property type="entry name" value="ATPase domain of HSP90 chaperone/DNA topoisomerase II/histidine kinase"/>
    <property type="match status" value="1"/>
</dbReference>
<dbReference type="Proteomes" id="UP000306602">
    <property type="component" value="Unassembled WGS sequence"/>
</dbReference>
<dbReference type="RefSeq" id="WP_136464720.1">
    <property type="nucleotide sequence ID" value="NZ_SRKY01000008.1"/>
</dbReference>
<evidence type="ECO:0000256" key="4">
    <source>
        <dbReference type="ARBA" id="ARBA00022679"/>
    </source>
</evidence>
<comment type="subunit">
    <text evidence="9">At low DSF concentrations, interacts with RpfF.</text>
</comment>
<keyword evidence="7" id="KW-0067">ATP-binding</keyword>
<comment type="catalytic activity">
    <reaction evidence="1">
        <text>ATP + protein L-histidine = ADP + protein N-phospho-L-histidine.</text>
        <dbReference type="EC" id="2.7.13.3"/>
    </reaction>
</comment>
<dbReference type="PANTHER" id="PTHR45339">
    <property type="entry name" value="HYBRID SIGNAL TRANSDUCTION HISTIDINE KINASE J"/>
    <property type="match status" value="1"/>
</dbReference>
<dbReference type="PANTHER" id="PTHR45339:SF1">
    <property type="entry name" value="HYBRID SIGNAL TRANSDUCTION HISTIDINE KINASE J"/>
    <property type="match status" value="1"/>
</dbReference>
<dbReference type="InterPro" id="IPR005467">
    <property type="entry name" value="His_kinase_dom"/>
</dbReference>
<dbReference type="CDD" id="cd17546">
    <property type="entry name" value="REC_hyHK_CKI1_RcsC-like"/>
    <property type="match status" value="1"/>
</dbReference>
<dbReference type="InterPro" id="IPR003661">
    <property type="entry name" value="HisK_dim/P_dom"/>
</dbReference>
<dbReference type="Gene3D" id="3.40.50.2300">
    <property type="match status" value="1"/>
</dbReference>
<evidence type="ECO:0000256" key="10">
    <source>
        <dbReference type="ARBA" id="ARBA00068150"/>
    </source>
</evidence>
<dbReference type="PROSITE" id="PS50110">
    <property type="entry name" value="RESPONSE_REGULATORY"/>
    <property type="match status" value="1"/>
</dbReference>
<name>A0A4V6S1Z6_9RHOB</name>
<evidence type="ECO:0000256" key="3">
    <source>
        <dbReference type="ARBA" id="ARBA00022553"/>
    </source>
</evidence>
<evidence type="ECO:0000256" key="9">
    <source>
        <dbReference type="ARBA" id="ARBA00064003"/>
    </source>
</evidence>
<dbReference type="AlphaFoldDB" id="A0A4V6S1Z6"/>
<dbReference type="SUPFAM" id="SSF52172">
    <property type="entry name" value="CheY-like"/>
    <property type="match status" value="1"/>
</dbReference>
<accession>A0A4V6S1Z6</accession>
<dbReference type="SMART" id="SM00387">
    <property type="entry name" value="HATPase_c"/>
    <property type="match status" value="1"/>
</dbReference>
<evidence type="ECO:0000256" key="7">
    <source>
        <dbReference type="ARBA" id="ARBA00022840"/>
    </source>
</evidence>
<keyword evidence="5" id="KW-0547">Nucleotide-binding</keyword>
<feature type="domain" description="Response regulatory" evidence="14">
    <location>
        <begin position="460"/>
        <end position="579"/>
    </location>
</feature>
<dbReference type="PROSITE" id="PS50109">
    <property type="entry name" value="HIS_KIN"/>
    <property type="match status" value="1"/>
</dbReference>
<proteinExistence type="predicted"/>
<evidence type="ECO:0000256" key="8">
    <source>
        <dbReference type="ARBA" id="ARBA00023012"/>
    </source>
</evidence>